<name>A0A2R8BJV0_9RHOB</name>
<dbReference type="Gene3D" id="3.30.360.10">
    <property type="entry name" value="Dihydrodipicolinate Reductase, domain 2"/>
    <property type="match status" value="1"/>
</dbReference>
<evidence type="ECO:0000259" key="2">
    <source>
        <dbReference type="Pfam" id="PF03435"/>
    </source>
</evidence>
<dbReference type="EMBL" id="OMOQ01000002">
    <property type="protein sequence ID" value="SPH23669.1"/>
    <property type="molecule type" value="Genomic_DNA"/>
</dbReference>
<dbReference type="InterPro" id="IPR032095">
    <property type="entry name" value="Sacchrp_dh-like_C"/>
</dbReference>
<feature type="domain" description="Saccharopine dehydrogenase NADP binding" evidence="2">
    <location>
        <begin position="6"/>
        <end position="111"/>
    </location>
</feature>
<feature type="domain" description="Saccharopine dehydrogenase-like C-terminal" evidence="3">
    <location>
        <begin position="117"/>
        <end position="337"/>
    </location>
</feature>
<proteinExistence type="predicted"/>
<protein>
    <submittedName>
        <fullName evidence="4">Lysine 6-dehydrogenase</fullName>
        <ecNumber evidence="4">1.4.1.18</ecNumber>
    </submittedName>
</protein>
<evidence type="ECO:0000313" key="4">
    <source>
        <dbReference type="EMBL" id="SPH23669.1"/>
    </source>
</evidence>
<dbReference type="InterPro" id="IPR036291">
    <property type="entry name" value="NAD(P)-bd_dom_sf"/>
</dbReference>
<evidence type="ECO:0000259" key="3">
    <source>
        <dbReference type="Pfam" id="PF16653"/>
    </source>
</evidence>
<dbReference type="GO" id="GO:0050303">
    <property type="term" value="F:lysine 6-dehydrogenase activity"/>
    <property type="evidence" value="ECO:0007669"/>
    <property type="project" value="UniProtKB-EC"/>
</dbReference>
<dbReference type="RefSeq" id="WP_108853759.1">
    <property type="nucleotide sequence ID" value="NZ_OMOQ01000002.1"/>
</dbReference>
<keyword evidence="5" id="KW-1185">Reference proteome</keyword>
<dbReference type="Pfam" id="PF16653">
    <property type="entry name" value="Sacchrp_dh_C"/>
    <property type="match status" value="1"/>
</dbReference>
<dbReference type="EC" id="1.4.1.18" evidence="4"/>
<reference evidence="4 5" key="1">
    <citation type="submission" date="2018-03" db="EMBL/GenBank/DDBJ databases">
        <authorList>
            <person name="Keele B.F."/>
        </authorList>
    </citation>
    <scope>NUCLEOTIDE SEQUENCE [LARGE SCALE GENOMIC DNA]</scope>
    <source>
        <strain evidence="4 5">CECT 8626</strain>
    </source>
</reference>
<dbReference type="InterPro" id="IPR005097">
    <property type="entry name" value="Sacchrp_dh_NADP-bd"/>
</dbReference>
<dbReference type="Gene3D" id="3.40.50.720">
    <property type="entry name" value="NAD(P)-binding Rossmann-like Domain"/>
    <property type="match status" value="1"/>
</dbReference>
<sequence length="360" mass="39538">MSFSKIAVLGLGKVGHLAAELLAEAGFAVTGVDARAVSGCPFPVKTTDLADPDGLNDVLKDQEAVLSCLPYHLNSGVSTVAHGLGIHYFDLTEDVPTTKHIRDLAETAKGVMAPQCGLAPGFVGIVGAHLAQMFEKVRSIRLRVGALPQNPTGLLGYAFNWSPEGVVNEYLNDCEVIEEGVHKTVSAMEWLETIYIDGVKLEAFTTSGGLGTMCETYADHIENLDYKTMRYPGHVQLMNFFFHELLMRENREMAGQILTHAKPPVDEDVVYVHVAAEGWTEGQLRRKEYVRAYYPLEIAGKRRTAIAWTTSASVVAVIEMVRDGLLPAKGFLKQEDIPLLPYLETRTGRYYKTGHRGRGS</sequence>
<dbReference type="Pfam" id="PF03435">
    <property type="entry name" value="Sacchrp_dh_NADP"/>
    <property type="match status" value="1"/>
</dbReference>
<dbReference type="SUPFAM" id="SSF51735">
    <property type="entry name" value="NAD(P)-binding Rossmann-fold domains"/>
    <property type="match status" value="1"/>
</dbReference>
<evidence type="ECO:0000256" key="1">
    <source>
        <dbReference type="ARBA" id="ARBA00023002"/>
    </source>
</evidence>
<accession>A0A2R8BJV0</accession>
<dbReference type="OrthoDB" id="9769367at2"/>
<dbReference type="PANTHER" id="PTHR11133">
    <property type="entry name" value="SACCHAROPINE DEHYDROGENASE"/>
    <property type="match status" value="1"/>
</dbReference>
<dbReference type="SUPFAM" id="SSF55347">
    <property type="entry name" value="Glyceraldehyde-3-phosphate dehydrogenase-like, C-terminal domain"/>
    <property type="match status" value="1"/>
</dbReference>
<dbReference type="AlphaFoldDB" id="A0A2R8BJV0"/>
<evidence type="ECO:0000313" key="5">
    <source>
        <dbReference type="Proteomes" id="UP000244924"/>
    </source>
</evidence>
<keyword evidence="1 4" id="KW-0560">Oxidoreductase</keyword>
<gene>
    <name evidence="4" type="primary">lysDH_1</name>
    <name evidence="4" type="ORF">DEA8626_02735</name>
</gene>
<dbReference type="InterPro" id="IPR051168">
    <property type="entry name" value="AASS"/>
</dbReference>
<organism evidence="4 5">
    <name type="scientific">Albidovulum aquaemixtae</name>
    <dbReference type="NCBI Taxonomy" id="1542388"/>
    <lineage>
        <taxon>Bacteria</taxon>
        <taxon>Pseudomonadati</taxon>
        <taxon>Pseudomonadota</taxon>
        <taxon>Alphaproteobacteria</taxon>
        <taxon>Rhodobacterales</taxon>
        <taxon>Paracoccaceae</taxon>
        <taxon>Albidovulum</taxon>
    </lineage>
</organism>
<dbReference type="PANTHER" id="PTHR11133:SF22">
    <property type="entry name" value="ALPHA-AMINOADIPIC SEMIALDEHYDE SYNTHASE, MITOCHONDRIAL"/>
    <property type="match status" value="1"/>
</dbReference>
<dbReference type="Proteomes" id="UP000244924">
    <property type="component" value="Unassembled WGS sequence"/>
</dbReference>